<name>A0ABT0H5X5_9FLAO</name>
<dbReference type="InterPro" id="IPR000866">
    <property type="entry name" value="AhpC/TSA"/>
</dbReference>
<dbReference type="EMBL" id="JALPQF010000003">
    <property type="protein sequence ID" value="MCK8479756.1"/>
    <property type="molecule type" value="Genomic_DNA"/>
</dbReference>
<dbReference type="PROSITE" id="PS51352">
    <property type="entry name" value="THIOREDOXIN_2"/>
    <property type="match status" value="1"/>
</dbReference>
<reference evidence="6" key="1">
    <citation type="submission" date="2022-04" db="EMBL/GenBank/DDBJ databases">
        <authorList>
            <person name="Ren T."/>
        </authorList>
    </citation>
    <scope>NUCLEOTIDE SEQUENCE</scope>
    <source>
        <strain evidence="6">F63249</strain>
    </source>
</reference>
<evidence type="ECO:0000256" key="2">
    <source>
        <dbReference type="ARBA" id="ARBA00022748"/>
    </source>
</evidence>
<dbReference type="InterPro" id="IPR050553">
    <property type="entry name" value="Thioredoxin_ResA/DsbE_sf"/>
</dbReference>
<dbReference type="PROSITE" id="PS00194">
    <property type="entry name" value="THIOREDOXIN_1"/>
    <property type="match status" value="1"/>
</dbReference>
<evidence type="ECO:0000313" key="7">
    <source>
        <dbReference type="Proteomes" id="UP001203687"/>
    </source>
</evidence>
<dbReference type="Pfam" id="PF00578">
    <property type="entry name" value="AhpC-TSA"/>
    <property type="match status" value="1"/>
</dbReference>
<evidence type="ECO:0000256" key="4">
    <source>
        <dbReference type="ARBA" id="ARBA00023284"/>
    </source>
</evidence>
<dbReference type="Proteomes" id="UP001203687">
    <property type="component" value="Unassembled WGS sequence"/>
</dbReference>
<keyword evidence="7" id="KW-1185">Reference proteome</keyword>
<dbReference type="InterPro" id="IPR013766">
    <property type="entry name" value="Thioredoxin_domain"/>
</dbReference>
<dbReference type="Gene3D" id="3.40.30.10">
    <property type="entry name" value="Glutaredoxin"/>
    <property type="match status" value="1"/>
</dbReference>
<dbReference type="SUPFAM" id="SSF52833">
    <property type="entry name" value="Thioredoxin-like"/>
    <property type="match status" value="1"/>
</dbReference>
<dbReference type="PANTHER" id="PTHR42852">
    <property type="entry name" value="THIOL:DISULFIDE INTERCHANGE PROTEIN DSBE"/>
    <property type="match status" value="1"/>
</dbReference>
<keyword evidence="4" id="KW-0676">Redox-active center</keyword>
<dbReference type="CDD" id="cd02966">
    <property type="entry name" value="TlpA_like_family"/>
    <property type="match status" value="1"/>
</dbReference>
<evidence type="ECO:0000256" key="1">
    <source>
        <dbReference type="ARBA" id="ARBA00004196"/>
    </source>
</evidence>
<dbReference type="RefSeq" id="WP_248412007.1">
    <property type="nucleotide sequence ID" value="NZ_JALPQF010000003.1"/>
</dbReference>
<dbReference type="InterPro" id="IPR017937">
    <property type="entry name" value="Thioredoxin_CS"/>
</dbReference>
<evidence type="ECO:0000313" key="6">
    <source>
        <dbReference type="EMBL" id="MCK8479756.1"/>
    </source>
</evidence>
<dbReference type="PANTHER" id="PTHR42852:SF6">
    <property type="entry name" value="THIOL:DISULFIDE INTERCHANGE PROTEIN DSBE"/>
    <property type="match status" value="1"/>
</dbReference>
<proteinExistence type="predicted"/>
<accession>A0ABT0H5X5</accession>
<keyword evidence="2" id="KW-0201">Cytochrome c-type biogenesis</keyword>
<organism evidence="6 7">
    <name type="scientific">Psychroserpens algicola</name>
    <dbReference type="NCBI Taxonomy" id="1719034"/>
    <lineage>
        <taxon>Bacteria</taxon>
        <taxon>Pseudomonadati</taxon>
        <taxon>Bacteroidota</taxon>
        <taxon>Flavobacteriia</taxon>
        <taxon>Flavobacteriales</taxon>
        <taxon>Flavobacteriaceae</taxon>
        <taxon>Psychroserpens</taxon>
    </lineage>
</organism>
<sequence>MKKIITILLVGMLLASCKTDSKSVEQPLDGYIISGTAPGVYNGIRVYLKSNDQRGKMITRDTAVVMNERFTFDGKIVNPEVWLLSGNSIKGTLPIIVENKAISVELNKDNIRASKISGTKANEDLIAYEAKVQDISTKRNQLGGQIRTAANAEEKNKLTAEYAELNKQVSEMPINYIKEHPKSLYAMVLIDKLMSQRDTDFNQVTELFDGLDSSLTNSKFGSDVKAKLDAVKRQREALSATEIGKVAPKFTAPTPDGKQLALDDALGKVTIIDFWAAWCGPCRRENPNVVKVYNKYHSKGLEIIGVSLDGTSRQKDPKDAWTKAIEQDKLTWNHVSNLSYFNDPVARAYNIRSIPATFILDENGTIIAKNLRGADLEAKISELLD</sequence>
<dbReference type="Pfam" id="PF14289">
    <property type="entry name" value="DUF4369"/>
    <property type="match status" value="1"/>
</dbReference>
<dbReference type="PROSITE" id="PS51257">
    <property type="entry name" value="PROKAR_LIPOPROTEIN"/>
    <property type="match status" value="1"/>
</dbReference>
<evidence type="ECO:0000256" key="3">
    <source>
        <dbReference type="ARBA" id="ARBA00023157"/>
    </source>
</evidence>
<comment type="caution">
    <text evidence="6">The sequence shown here is derived from an EMBL/GenBank/DDBJ whole genome shotgun (WGS) entry which is preliminary data.</text>
</comment>
<evidence type="ECO:0000259" key="5">
    <source>
        <dbReference type="PROSITE" id="PS51352"/>
    </source>
</evidence>
<dbReference type="InterPro" id="IPR036249">
    <property type="entry name" value="Thioredoxin-like_sf"/>
</dbReference>
<protein>
    <submittedName>
        <fullName evidence="6">AhpC/TSA family protein</fullName>
    </submittedName>
</protein>
<dbReference type="InterPro" id="IPR025380">
    <property type="entry name" value="DUF4369"/>
</dbReference>
<keyword evidence="3" id="KW-1015">Disulfide bond</keyword>
<gene>
    <name evidence="6" type="ORF">MUY34_03940</name>
</gene>
<feature type="domain" description="Thioredoxin" evidence="5">
    <location>
        <begin position="241"/>
        <end position="385"/>
    </location>
</feature>
<comment type="subcellular location">
    <subcellularLocation>
        <location evidence="1">Cell envelope</location>
    </subcellularLocation>
</comment>